<sequence length="84" mass="9675">MDELSERDRQILEFENQRWRYPGAKEQAIKDTFGLSTTRYYQLLGELIGRPEALAADPALVNRLLRLRGGRRRDRAARRGGDSG</sequence>
<reference evidence="1 2" key="1">
    <citation type="submission" date="2019-10" db="EMBL/GenBank/DDBJ databases">
        <title>Whole genome shotgun sequence of Acrocarpospora corrugata NBRC 13972.</title>
        <authorList>
            <person name="Ichikawa N."/>
            <person name="Kimura A."/>
            <person name="Kitahashi Y."/>
            <person name="Komaki H."/>
            <person name="Oguchi A."/>
        </authorList>
    </citation>
    <scope>NUCLEOTIDE SEQUENCE [LARGE SCALE GENOMIC DNA]</scope>
    <source>
        <strain evidence="1 2">NBRC 13972</strain>
    </source>
</reference>
<dbReference type="Pfam" id="PF11662">
    <property type="entry name" value="DUF3263"/>
    <property type="match status" value="1"/>
</dbReference>
<proteinExistence type="predicted"/>
<keyword evidence="2" id="KW-1185">Reference proteome</keyword>
<name>A0A5M3W8V6_9ACTN</name>
<dbReference type="EMBL" id="BLAD01000102">
    <property type="protein sequence ID" value="GES05505.1"/>
    <property type="molecule type" value="Genomic_DNA"/>
</dbReference>
<comment type="caution">
    <text evidence="1">The sequence shown here is derived from an EMBL/GenBank/DDBJ whole genome shotgun (WGS) entry which is preliminary data.</text>
</comment>
<organism evidence="1 2">
    <name type="scientific">Acrocarpospora corrugata</name>
    <dbReference type="NCBI Taxonomy" id="35763"/>
    <lineage>
        <taxon>Bacteria</taxon>
        <taxon>Bacillati</taxon>
        <taxon>Actinomycetota</taxon>
        <taxon>Actinomycetes</taxon>
        <taxon>Streptosporangiales</taxon>
        <taxon>Streptosporangiaceae</taxon>
        <taxon>Acrocarpospora</taxon>
    </lineage>
</organism>
<evidence type="ECO:0000313" key="1">
    <source>
        <dbReference type="EMBL" id="GES05505.1"/>
    </source>
</evidence>
<dbReference type="Proteomes" id="UP000334990">
    <property type="component" value="Unassembled WGS sequence"/>
</dbReference>
<dbReference type="RefSeq" id="WP_246239648.1">
    <property type="nucleotide sequence ID" value="NZ_BAAABN010000080.1"/>
</dbReference>
<evidence type="ECO:0008006" key="3">
    <source>
        <dbReference type="Google" id="ProtNLM"/>
    </source>
</evidence>
<dbReference type="InterPro" id="IPR021678">
    <property type="entry name" value="DUF3263"/>
</dbReference>
<evidence type="ECO:0000313" key="2">
    <source>
        <dbReference type="Proteomes" id="UP000334990"/>
    </source>
</evidence>
<dbReference type="AlphaFoldDB" id="A0A5M3W8V6"/>
<protein>
    <recommendedName>
        <fullName evidence="3">DUF3263 domain-containing protein</fullName>
    </recommendedName>
</protein>
<accession>A0A5M3W8V6</accession>
<gene>
    <name evidence="1" type="ORF">Acor_75730</name>
</gene>